<evidence type="ECO:0000313" key="2">
    <source>
        <dbReference type="Proteomes" id="UP001239111"/>
    </source>
</evidence>
<comment type="caution">
    <text evidence="1">The sequence shown here is derived from an EMBL/GenBank/DDBJ whole genome shotgun (WGS) entry which is preliminary data.</text>
</comment>
<protein>
    <submittedName>
        <fullName evidence="1">Uncharacterized protein</fullName>
    </submittedName>
</protein>
<accession>A0ACC2N2T3</accession>
<dbReference type="Proteomes" id="UP001239111">
    <property type="component" value="Chromosome 4"/>
</dbReference>
<proteinExistence type="predicted"/>
<organism evidence="1 2">
    <name type="scientific">Eretmocerus hayati</name>
    <dbReference type="NCBI Taxonomy" id="131215"/>
    <lineage>
        <taxon>Eukaryota</taxon>
        <taxon>Metazoa</taxon>
        <taxon>Ecdysozoa</taxon>
        <taxon>Arthropoda</taxon>
        <taxon>Hexapoda</taxon>
        <taxon>Insecta</taxon>
        <taxon>Pterygota</taxon>
        <taxon>Neoptera</taxon>
        <taxon>Endopterygota</taxon>
        <taxon>Hymenoptera</taxon>
        <taxon>Apocrita</taxon>
        <taxon>Proctotrupomorpha</taxon>
        <taxon>Chalcidoidea</taxon>
        <taxon>Aphelinidae</taxon>
        <taxon>Aphelininae</taxon>
        <taxon>Eretmocerus</taxon>
    </lineage>
</organism>
<evidence type="ECO:0000313" key="1">
    <source>
        <dbReference type="EMBL" id="KAJ8665453.1"/>
    </source>
</evidence>
<sequence length="119" mass="13368">MSAEVEKTLRLQRDRREERKKIELESGSNSHVAQKSNIKTVASGELRETDTTPESLNQSLSVDENEFKIEDMKLLAIESDSDYSDSSDSSNPSEVFCAESQVESPSEKTLLLNLRVWAS</sequence>
<reference evidence="1" key="1">
    <citation type="submission" date="2023-04" db="EMBL/GenBank/DDBJ databases">
        <title>A chromosome-level genome assembly of the parasitoid wasp Eretmocerus hayati.</title>
        <authorList>
            <person name="Zhong Y."/>
            <person name="Liu S."/>
            <person name="Liu Y."/>
        </authorList>
    </citation>
    <scope>NUCLEOTIDE SEQUENCE</scope>
    <source>
        <strain evidence="1">ZJU_SS_LIU_2023</strain>
    </source>
</reference>
<name>A0ACC2N2T3_9HYME</name>
<gene>
    <name evidence="1" type="ORF">QAD02_007115</name>
</gene>
<dbReference type="EMBL" id="CM056744">
    <property type="protein sequence ID" value="KAJ8665453.1"/>
    <property type="molecule type" value="Genomic_DNA"/>
</dbReference>
<keyword evidence="2" id="KW-1185">Reference proteome</keyword>